<dbReference type="AlphaFoldDB" id="F0R7E0"/>
<proteinExistence type="predicted"/>
<gene>
    <name evidence="2" type="ordered locus">Bacsa_2421</name>
</gene>
<dbReference type="OrthoDB" id="1099207at2"/>
<dbReference type="STRING" id="667015.Bacsa_2421"/>
<dbReference type="Proteomes" id="UP000007486">
    <property type="component" value="Chromosome"/>
</dbReference>
<name>F0R7E0_PHOSB</name>
<reference evidence="2 3" key="1">
    <citation type="journal article" date="2011" name="Stand. Genomic Sci.">
        <title>Complete genome sequence of Bacteroides salanitronis type strain (BL78).</title>
        <authorList>
            <person name="Gronow S."/>
            <person name="Held B."/>
            <person name="Lucas S."/>
            <person name="Lapidus A."/>
            <person name="Del Rio T.G."/>
            <person name="Nolan M."/>
            <person name="Tice H."/>
            <person name="Deshpande S."/>
            <person name="Cheng J.F."/>
            <person name="Pitluck S."/>
            <person name="Liolios K."/>
            <person name="Pagani I."/>
            <person name="Ivanova N."/>
            <person name="Mavromatis K."/>
            <person name="Pati A."/>
            <person name="Tapia R."/>
            <person name="Han C."/>
            <person name="Goodwin L."/>
            <person name="Chen A."/>
            <person name="Palaniappan K."/>
            <person name="Land M."/>
            <person name="Hauser L."/>
            <person name="Chang Y.J."/>
            <person name="Jeffries C.D."/>
            <person name="Brambilla E.M."/>
            <person name="Rohde M."/>
            <person name="Goker M."/>
            <person name="Detter J.C."/>
            <person name="Woyke T."/>
            <person name="Bristow J."/>
            <person name="Markowitz V."/>
            <person name="Hugenholtz P."/>
            <person name="Kyrpides N.C."/>
            <person name="Klenk H.P."/>
            <person name="Eisen J.A."/>
        </authorList>
    </citation>
    <scope>NUCLEOTIDE SEQUENCE [LARGE SCALE GENOMIC DNA]</scope>
    <source>
        <strain evidence="2 3">DSM 18170</strain>
    </source>
</reference>
<feature type="chain" id="PRO_5003257491" description="DUF4988 domain-containing protein" evidence="1">
    <location>
        <begin position="20"/>
        <end position="961"/>
    </location>
</feature>
<evidence type="ECO:0000256" key="1">
    <source>
        <dbReference type="SAM" id="SignalP"/>
    </source>
</evidence>
<sequence>MRKKYLSALLFGALLFASAGTFTSCKDYDDDINGLRTEITDLKSAITELQNAVQNGKYVTAVSGNGNVITFTFSDGTTTPITVETESGEPSQTVTIGEDGEVIINGEGTGYYTTKTPTEAEVEAGLVKKGANGTWEVLGEDGEYTDTKIPVSGISVSGSDAEGYTFTVVNANGESQIVKLPSVASAITNIDFKDATGVEIVTNTRADGTILKKTDGTTNVNDGTDGNNFTFSQTIFKYRNFPTGFKASDWKGNKALPADESVILSSESSIDVRIDPVGADATLVSYTLTNTKNQDAPGLTLKAVAESGKEPLTTDKVQGRAGNLGNGLYTLSMDNKVLTKDEAKSILDNGLEDINPQTAYAVNAAHAARSKYALNIIEAQAPKLTQLTFTQGSDVKITTGDITTTNSFDATGETPNDATTGDAPIKVGVPVQVAGVYDKAVYDIYLEVADEDAKFNVTFDQDKHTFTIGQNPDWATRIVDLDVIVHSVATDGHVYTTTVTVRLDSEYNTAADYQPVTHNIAVANPNDNVQYFDLQTMKDGFQSQDDLDSWIKNVNLSGTSYEVFTDEACSASKKVVNISKLDFDIVSEKKTDASVVQTGEKGASANFVRMMVNNTVSDNLTLDKQYYVKVTFRDGASSANTADIFNSIVIPVTFTAPTVAEQFTISTNYQNGTANSIKAYYNVWESANGIDVNEIDLVTFFTKDGYDKYATLTLDTDEKVAEYGSFSKLTSNDLAKLEIITTGDKVVGNTTIELNKTKTANNDLVLNDKTNREVGYGKALTITAENDHYANTEWKYPEKAEYTDYTFTVTVLSPIYEGVIAATDGSKNLTVIANSETGTDITKDMINLTDYANNKYNVVPDASVPSDKTLTNSEFNKADVWSHKQIENVWVDETGKNNYIKEIKLRGLNAKDPDNIIPGAITVIAQPIAEFTEPTEVTVHVKDVWGYVTSQPLNMTLIKAE</sequence>
<organism evidence="2 3">
    <name type="scientific">Phocaeicola salanitronis (strain DSM 18170 / JCM 13657 / CCUG 60908 / BL78)</name>
    <name type="common">Bacteroides salanitronis</name>
    <dbReference type="NCBI Taxonomy" id="667015"/>
    <lineage>
        <taxon>Bacteria</taxon>
        <taxon>Pseudomonadati</taxon>
        <taxon>Bacteroidota</taxon>
        <taxon>Bacteroidia</taxon>
        <taxon>Bacteroidales</taxon>
        <taxon>Bacteroidaceae</taxon>
        <taxon>Phocaeicola</taxon>
    </lineage>
</organism>
<protein>
    <recommendedName>
        <fullName evidence="4">DUF4988 domain-containing protein</fullName>
    </recommendedName>
</protein>
<keyword evidence="1" id="KW-0732">Signal</keyword>
<dbReference type="RefSeq" id="WP_013618390.1">
    <property type="nucleotide sequence ID" value="NC_015164.1"/>
</dbReference>
<feature type="signal peptide" evidence="1">
    <location>
        <begin position="1"/>
        <end position="19"/>
    </location>
</feature>
<dbReference type="eggNOG" id="COG1256">
    <property type="taxonomic scope" value="Bacteria"/>
</dbReference>
<accession>F0R7E0</accession>
<evidence type="ECO:0000313" key="2">
    <source>
        <dbReference type="EMBL" id="ADY36967.1"/>
    </source>
</evidence>
<dbReference type="HOGENOM" id="CLU_012429_0_0_10"/>
<dbReference type="EMBL" id="CP002530">
    <property type="protein sequence ID" value="ADY36967.1"/>
    <property type="molecule type" value="Genomic_DNA"/>
</dbReference>
<keyword evidence="3" id="KW-1185">Reference proteome</keyword>
<evidence type="ECO:0000313" key="3">
    <source>
        <dbReference type="Proteomes" id="UP000007486"/>
    </source>
</evidence>
<evidence type="ECO:0008006" key="4">
    <source>
        <dbReference type="Google" id="ProtNLM"/>
    </source>
</evidence>
<dbReference type="KEGG" id="bsa:Bacsa_2421"/>
<dbReference type="PROSITE" id="PS51257">
    <property type="entry name" value="PROKAR_LIPOPROTEIN"/>
    <property type="match status" value="1"/>
</dbReference>